<evidence type="ECO:0000259" key="2">
    <source>
        <dbReference type="Pfam" id="PF07727"/>
    </source>
</evidence>
<dbReference type="SUPFAM" id="SSF56672">
    <property type="entry name" value="DNA/RNA polymerases"/>
    <property type="match status" value="1"/>
</dbReference>
<evidence type="ECO:0000256" key="1">
    <source>
        <dbReference type="SAM" id="MobiDB-lite"/>
    </source>
</evidence>
<sequence length="1061" mass="120137">MVMEKALCLLFDGHLSGALWGEAVMTSTDLINITRSAAIDMRSPYLLWHNRRARIIKLRTFGCAVYAWIPKGKRTKLEAHAVKCIFVGYDEEDRSGYRLLRLLDCEVIHSRDVRFNEAEFPRYADRVLAVLPDERQCLCGCHHCEAMDNQALTRTSEVIGASEASAAFGAQRTGASQLEQPIQAGSVQVGETLLPVIIESGDDRTVVPQRAVSPRSGEIARTRTDHPSTWSVEAHTHGTTIGNRSEIQSHNEGHPTSVDASRSQADVHRQPTHSGLVRRLHNDKDSGQMSFLSRERGSCVHSHSNHCNYKYSRPIQHSVCWRQRDNAEYATSTGAGVGECETLCRGCTGRQNDVASMVARTAESGGHNRAYPGRQGNVLKQGSLVVANADKASGRQRRKRKREERLLNERALVDAHRSSLQICLLGRKCPCCYEVEGAVALLARSGVSALEVPSTCSLPSEEDAVLDYLRTSAIESRQDHVKCDRDLPSYMYEQFVYALLVIQYVTEPQIDKQAIASNEAAQWGKAMDSEIQCHEDNETWVLVPRPKGRNKYGIDYTEIFATVVRMEILRLLLALAAAMDWEVEQMDVKTAFLNGYLDEEIYMELPVGYVQRGKEDHVCVLRKSLYGLKQAPRVWYYTFYEVMIAERFTRLVKDHCVFIKTRGNDICIISVYVDDLLVFGTKPFVAGIKEMLKRRFQMTDLGGVSFLLGWHIERRRSEHIIFVHQDKYVTKVLDRFGLVQCRPVRPPDETWQKLSESDCPTTDAEKQEMEKFPYREAVGSFMYLMMGTRPDLANFVRQVSRRLHNPGPHHWNYVVRGLKYLNGTRDYGITFGARDVTNATLAHALSAYSDADYANNVDTCRSVSGYVTYIFGSSPIWWWSSLQKLVTLSTTEAEYVALASTVQEVLYPNQVILELGYDQVDPVRIGEDNEATVRISKNPEHHGRCKHIDIRYFFIQERQQAQDIDVFYCPTDKMPADILTKALTPEVRLFHLAPLPGIFSLWLLPADQTELPSSPRLHWESSKVQHHFTLTPPTTVLIHAKRINSARTATIAFVCLYLSTL</sequence>
<name>A0A9W6X876_9STRA</name>
<dbReference type="CDD" id="cd09272">
    <property type="entry name" value="RNase_HI_RT_Ty1"/>
    <property type="match status" value="1"/>
</dbReference>
<comment type="caution">
    <text evidence="4">The sequence shown here is derived from an EMBL/GenBank/DDBJ whole genome shotgun (WGS) entry which is preliminary data.</text>
</comment>
<dbReference type="AlphaFoldDB" id="A0A9W6X876"/>
<keyword evidence="5" id="KW-1185">Reference proteome</keyword>
<dbReference type="EMBL" id="BSXT01000741">
    <property type="protein sequence ID" value="GMF33463.1"/>
    <property type="molecule type" value="Genomic_DNA"/>
</dbReference>
<feature type="region of interest" description="Disordered" evidence="1">
    <location>
        <begin position="208"/>
        <end position="285"/>
    </location>
</feature>
<feature type="compositionally biased region" description="Polar residues" evidence="1">
    <location>
        <begin position="227"/>
        <end position="246"/>
    </location>
</feature>
<dbReference type="PANTHER" id="PTHR11439:SF483">
    <property type="entry name" value="PEPTIDE SYNTHASE GLIP-LIKE, PUTATIVE (AFU_ORTHOLOGUE AFUA_3G12920)-RELATED"/>
    <property type="match status" value="1"/>
</dbReference>
<evidence type="ECO:0000313" key="5">
    <source>
        <dbReference type="Proteomes" id="UP001165121"/>
    </source>
</evidence>
<dbReference type="Proteomes" id="UP001165121">
    <property type="component" value="Unassembled WGS sequence"/>
</dbReference>
<dbReference type="Pfam" id="PF07727">
    <property type="entry name" value="RVT_2"/>
    <property type="match status" value="1"/>
</dbReference>
<dbReference type="Pfam" id="PF25597">
    <property type="entry name" value="SH3_retrovirus"/>
    <property type="match status" value="1"/>
</dbReference>
<reference evidence="4" key="1">
    <citation type="submission" date="2023-04" db="EMBL/GenBank/DDBJ databases">
        <title>Phytophthora fragariaefolia NBRC 109709.</title>
        <authorList>
            <person name="Ichikawa N."/>
            <person name="Sato H."/>
            <person name="Tonouchi N."/>
        </authorList>
    </citation>
    <scope>NUCLEOTIDE SEQUENCE</scope>
    <source>
        <strain evidence="4">NBRC 109709</strain>
    </source>
</reference>
<dbReference type="InterPro" id="IPR013103">
    <property type="entry name" value="RVT_2"/>
</dbReference>
<feature type="domain" description="Retroviral polymerase SH3-like" evidence="3">
    <location>
        <begin position="63"/>
        <end position="122"/>
    </location>
</feature>
<evidence type="ECO:0000259" key="3">
    <source>
        <dbReference type="Pfam" id="PF25597"/>
    </source>
</evidence>
<accession>A0A9W6X876</accession>
<dbReference type="PANTHER" id="PTHR11439">
    <property type="entry name" value="GAG-POL-RELATED RETROTRANSPOSON"/>
    <property type="match status" value="1"/>
</dbReference>
<proteinExistence type="predicted"/>
<gene>
    <name evidence="4" type="ORF">Pfra01_000831000</name>
</gene>
<feature type="domain" description="Reverse transcriptase Ty1/copia-type" evidence="2">
    <location>
        <begin position="552"/>
        <end position="747"/>
    </location>
</feature>
<protein>
    <submittedName>
        <fullName evidence="4">Unnamed protein product</fullName>
    </submittedName>
</protein>
<organism evidence="4 5">
    <name type="scientific">Phytophthora fragariaefolia</name>
    <dbReference type="NCBI Taxonomy" id="1490495"/>
    <lineage>
        <taxon>Eukaryota</taxon>
        <taxon>Sar</taxon>
        <taxon>Stramenopiles</taxon>
        <taxon>Oomycota</taxon>
        <taxon>Peronosporomycetes</taxon>
        <taxon>Peronosporales</taxon>
        <taxon>Peronosporaceae</taxon>
        <taxon>Phytophthora</taxon>
    </lineage>
</organism>
<evidence type="ECO:0000313" key="4">
    <source>
        <dbReference type="EMBL" id="GMF33463.1"/>
    </source>
</evidence>
<dbReference type="InterPro" id="IPR057670">
    <property type="entry name" value="SH3_retrovirus"/>
</dbReference>
<dbReference type="InterPro" id="IPR043502">
    <property type="entry name" value="DNA/RNA_pol_sf"/>
</dbReference>